<dbReference type="Pfam" id="PF12833">
    <property type="entry name" value="HTH_18"/>
    <property type="match status" value="1"/>
</dbReference>
<feature type="domain" description="HTH araC/xylS-type" evidence="4">
    <location>
        <begin position="187"/>
        <end position="284"/>
    </location>
</feature>
<dbReference type="PANTHER" id="PTHR46796:SF6">
    <property type="entry name" value="ARAC SUBFAMILY"/>
    <property type="match status" value="1"/>
</dbReference>
<dbReference type="InterPro" id="IPR009057">
    <property type="entry name" value="Homeodomain-like_sf"/>
</dbReference>
<evidence type="ECO:0000256" key="3">
    <source>
        <dbReference type="ARBA" id="ARBA00023163"/>
    </source>
</evidence>
<evidence type="ECO:0000256" key="1">
    <source>
        <dbReference type="ARBA" id="ARBA00023015"/>
    </source>
</evidence>
<dbReference type="Gene3D" id="1.10.10.60">
    <property type="entry name" value="Homeodomain-like"/>
    <property type="match status" value="2"/>
</dbReference>
<evidence type="ECO:0000313" key="5">
    <source>
        <dbReference type="EMBL" id="MDP9794681.1"/>
    </source>
</evidence>
<dbReference type="PROSITE" id="PS01124">
    <property type="entry name" value="HTH_ARAC_FAMILY_2"/>
    <property type="match status" value="1"/>
</dbReference>
<dbReference type="EMBL" id="JAUSRA010000001">
    <property type="protein sequence ID" value="MDP9794681.1"/>
    <property type="molecule type" value="Genomic_DNA"/>
</dbReference>
<evidence type="ECO:0000259" key="4">
    <source>
        <dbReference type="PROSITE" id="PS01124"/>
    </source>
</evidence>
<organism evidence="5 6">
    <name type="scientific">Catenuloplanes nepalensis</name>
    <dbReference type="NCBI Taxonomy" id="587533"/>
    <lineage>
        <taxon>Bacteria</taxon>
        <taxon>Bacillati</taxon>
        <taxon>Actinomycetota</taxon>
        <taxon>Actinomycetes</taxon>
        <taxon>Micromonosporales</taxon>
        <taxon>Micromonosporaceae</taxon>
        <taxon>Catenuloplanes</taxon>
    </lineage>
</organism>
<keyword evidence="6" id="KW-1185">Reference proteome</keyword>
<dbReference type="InterPro" id="IPR018060">
    <property type="entry name" value="HTH_AraC"/>
</dbReference>
<accession>A0ABT9MTB2</accession>
<proteinExistence type="predicted"/>
<protein>
    <submittedName>
        <fullName evidence="5">AraC family transcriptional regulator</fullName>
    </submittedName>
</protein>
<reference evidence="5 6" key="1">
    <citation type="submission" date="2023-07" db="EMBL/GenBank/DDBJ databases">
        <title>Sequencing the genomes of 1000 actinobacteria strains.</title>
        <authorList>
            <person name="Klenk H.-P."/>
        </authorList>
    </citation>
    <scope>NUCLEOTIDE SEQUENCE [LARGE SCALE GENOMIC DNA]</scope>
    <source>
        <strain evidence="5 6">DSM 44710</strain>
    </source>
</reference>
<dbReference type="SUPFAM" id="SSF46689">
    <property type="entry name" value="Homeodomain-like"/>
    <property type="match status" value="2"/>
</dbReference>
<evidence type="ECO:0000256" key="2">
    <source>
        <dbReference type="ARBA" id="ARBA00023125"/>
    </source>
</evidence>
<sequence>MERQARFDMGGYAGFDQRPFAAHTLNSWAGPGWRALLVQRFTHPDAAGHLVLPASTDHHLWVLTAGAGRMHVDTGDGWRETVIAPGTVGRARPGVATRVRWAATAPMSSVHVHLPAGLVGRVAAELDAPAVTSVDPALLGTLLPSLAAAADRGADPFYADSAAEFLAAHLVTAAGRVPRVATDARVRRAVALMRERLDRPPAVAELAAAAGLSPYHFLRVFTRATGLTPHRYLMRLRIGEARRLLDRGVSVAETADRCGFSSPAHLSAAFLREVGVRPSRYRSA</sequence>
<gene>
    <name evidence="5" type="ORF">J2S43_003193</name>
</gene>
<dbReference type="Proteomes" id="UP001240984">
    <property type="component" value="Unassembled WGS sequence"/>
</dbReference>
<name>A0ABT9MTB2_9ACTN</name>
<dbReference type="PANTHER" id="PTHR46796">
    <property type="entry name" value="HTH-TYPE TRANSCRIPTIONAL ACTIVATOR RHAS-RELATED"/>
    <property type="match status" value="1"/>
</dbReference>
<dbReference type="RefSeq" id="WP_306829883.1">
    <property type="nucleotide sequence ID" value="NZ_JAUSRA010000001.1"/>
</dbReference>
<comment type="caution">
    <text evidence="5">The sequence shown here is derived from an EMBL/GenBank/DDBJ whole genome shotgun (WGS) entry which is preliminary data.</text>
</comment>
<keyword evidence="3" id="KW-0804">Transcription</keyword>
<evidence type="ECO:0000313" key="6">
    <source>
        <dbReference type="Proteomes" id="UP001240984"/>
    </source>
</evidence>
<keyword evidence="1" id="KW-0805">Transcription regulation</keyword>
<dbReference type="SMART" id="SM00342">
    <property type="entry name" value="HTH_ARAC"/>
    <property type="match status" value="1"/>
</dbReference>
<keyword evidence="2" id="KW-0238">DNA-binding</keyword>
<dbReference type="InterPro" id="IPR050204">
    <property type="entry name" value="AraC_XylS_family_regulators"/>
</dbReference>